<dbReference type="PANTHER" id="PTHR46468:SF1">
    <property type="entry name" value="SENTRIN-SPECIFIC PROTEASE 8"/>
    <property type="match status" value="1"/>
</dbReference>
<dbReference type="OrthoDB" id="1939479at2759"/>
<dbReference type="EMBL" id="AZGZ01000024">
    <property type="protein sequence ID" value="KZZ88639.1"/>
    <property type="molecule type" value="Genomic_DNA"/>
</dbReference>
<evidence type="ECO:0000259" key="6">
    <source>
        <dbReference type="PROSITE" id="PS50600"/>
    </source>
</evidence>
<evidence type="ECO:0000256" key="2">
    <source>
        <dbReference type="ARBA" id="ARBA00022670"/>
    </source>
</evidence>
<organism evidence="7 8">
    <name type="scientific">Ascosphaera apis ARSEF 7405</name>
    <dbReference type="NCBI Taxonomy" id="392613"/>
    <lineage>
        <taxon>Eukaryota</taxon>
        <taxon>Fungi</taxon>
        <taxon>Dikarya</taxon>
        <taxon>Ascomycota</taxon>
        <taxon>Pezizomycotina</taxon>
        <taxon>Eurotiomycetes</taxon>
        <taxon>Eurotiomycetidae</taxon>
        <taxon>Onygenales</taxon>
        <taxon>Ascosphaeraceae</taxon>
        <taxon>Ascosphaera</taxon>
    </lineage>
</organism>
<evidence type="ECO:0000256" key="4">
    <source>
        <dbReference type="ARBA" id="ARBA00022807"/>
    </source>
</evidence>
<dbReference type="PANTHER" id="PTHR46468">
    <property type="entry name" value="SENTRIN-SPECIFIC PROTEASE 8"/>
    <property type="match status" value="1"/>
</dbReference>
<feature type="region of interest" description="Disordered" evidence="5">
    <location>
        <begin position="1"/>
        <end position="41"/>
    </location>
</feature>
<evidence type="ECO:0000256" key="1">
    <source>
        <dbReference type="ARBA" id="ARBA00005234"/>
    </source>
</evidence>
<feature type="region of interest" description="Disordered" evidence="5">
    <location>
        <begin position="1148"/>
        <end position="1177"/>
    </location>
</feature>
<dbReference type="GO" id="GO:0019784">
    <property type="term" value="F:deNEDDylase activity"/>
    <property type="evidence" value="ECO:0007669"/>
    <property type="project" value="InterPro"/>
</dbReference>
<evidence type="ECO:0000256" key="3">
    <source>
        <dbReference type="ARBA" id="ARBA00022801"/>
    </source>
</evidence>
<dbReference type="InterPro" id="IPR044613">
    <property type="entry name" value="Nep1/2-like"/>
</dbReference>
<dbReference type="InterPro" id="IPR022190">
    <property type="entry name" value="DUF3716"/>
</dbReference>
<name>A0A167WBL8_9EURO</name>
<feature type="compositionally biased region" description="Polar residues" evidence="5">
    <location>
        <begin position="370"/>
        <end position="380"/>
    </location>
</feature>
<keyword evidence="3" id="KW-0378">Hydrolase</keyword>
<feature type="domain" description="Ubiquitin-like protease family profile" evidence="6">
    <location>
        <begin position="777"/>
        <end position="945"/>
    </location>
</feature>
<proteinExistence type="inferred from homology"/>
<feature type="region of interest" description="Disordered" evidence="5">
    <location>
        <begin position="487"/>
        <end position="577"/>
    </location>
</feature>
<accession>A0A167WBL8</accession>
<feature type="compositionally biased region" description="Low complexity" evidence="5">
    <location>
        <begin position="1076"/>
        <end position="1094"/>
    </location>
</feature>
<feature type="region of interest" description="Disordered" evidence="5">
    <location>
        <begin position="632"/>
        <end position="655"/>
    </location>
</feature>
<keyword evidence="2" id="KW-0645">Protease</keyword>
<dbReference type="InterPro" id="IPR003653">
    <property type="entry name" value="Peptidase_C48_C"/>
</dbReference>
<evidence type="ECO:0000313" key="7">
    <source>
        <dbReference type="EMBL" id="KZZ88639.1"/>
    </source>
</evidence>
<feature type="region of interest" description="Disordered" evidence="5">
    <location>
        <begin position="296"/>
        <end position="474"/>
    </location>
</feature>
<keyword evidence="4" id="KW-0788">Thiol protease</keyword>
<dbReference type="Gene3D" id="3.40.395.10">
    <property type="entry name" value="Adenoviral Proteinase, Chain A"/>
    <property type="match status" value="1"/>
</dbReference>
<evidence type="ECO:0000313" key="8">
    <source>
        <dbReference type="Proteomes" id="UP000242877"/>
    </source>
</evidence>
<dbReference type="SUPFAM" id="SSF54001">
    <property type="entry name" value="Cysteine proteinases"/>
    <property type="match status" value="1"/>
</dbReference>
<dbReference type="GO" id="GO:0008234">
    <property type="term" value="F:cysteine-type peptidase activity"/>
    <property type="evidence" value="ECO:0007669"/>
    <property type="project" value="UniProtKB-KW"/>
</dbReference>
<feature type="compositionally biased region" description="Low complexity" evidence="5">
    <location>
        <begin position="1024"/>
        <end position="1038"/>
    </location>
</feature>
<dbReference type="Proteomes" id="UP000242877">
    <property type="component" value="Unassembled WGS sequence"/>
</dbReference>
<dbReference type="Pfam" id="PF02902">
    <property type="entry name" value="Peptidase_C48"/>
    <property type="match status" value="1"/>
</dbReference>
<reference evidence="7 8" key="1">
    <citation type="journal article" date="2016" name="Genome Biol. Evol.">
        <title>Divergent and convergent evolution of fungal pathogenicity.</title>
        <authorList>
            <person name="Shang Y."/>
            <person name="Xiao G."/>
            <person name="Zheng P."/>
            <person name="Cen K."/>
            <person name="Zhan S."/>
            <person name="Wang C."/>
        </authorList>
    </citation>
    <scope>NUCLEOTIDE SEQUENCE [LARGE SCALE GENOMIC DNA]</scope>
    <source>
        <strain evidence="7 8">ARSEF 7405</strain>
    </source>
</reference>
<comment type="caution">
    <text evidence="7">The sequence shown here is derived from an EMBL/GenBank/DDBJ whole genome shotgun (WGS) entry which is preliminary data.</text>
</comment>
<comment type="similarity">
    <text evidence="1">Belongs to the peptidase C48 family.</text>
</comment>
<gene>
    <name evidence="7" type="ORF">AAP_04737</name>
</gene>
<feature type="compositionally biased region" description="Polar residues" evidence="5">
    <location>
        <begin position="674"/>
        <end position="683"/>
    </location>
</feature>
<feature type="compositionally biased region" description="Low complexity" evidence="5">
    <location>
        <begin position="24"/>
        <end position="38"/>
    </location>
</feature>
<evidence type="ECO:0000256" key="5">
    <source>
        <dbReference type="SAM" id="MobiDB-lite"/>
    </source>
</evidence>
<sequence length="1381" mass="150705">MSASSQIAPSAAEIVNHNDTINRSTSTSAPSKAPPNDIDGAEEGEEMMEIPVECSENPDRRVPFDNDVRHNENKITLEIQAGGQDRPHRTIRLSTKGKTTFYDHFDKFKQFHKVDFAEEVPSPKTTSDHFKYIYQSVGDAAPFKCKACTENGLFTTCVVYPFYSTKTVGRACVNCFIRRRAASCEHNPERTEPSTISQSREGSEEDVPLSHSVKAAPPAPTTISTEQIRALHALGLVIVPVETIPNTRAPQSQRQADEKCQKAVHLIHQHLADYRTAHKGEAPLLQVIGAPEQISASPAINNTSPPSAPKPSPKKKKLYKTGSELGKRQRPEIAFTMPSKKVKNSAATAADCGSPEVKVQKSLKTPKVAASSSKPTTTSVAAPVASGSVPTAIVPPVPSVLSQVSPTSEKKKDKEHKKEKKEKKDKKDKKRHKHHKKHHSRATAKDDEEAVEQAPSFEQPVSPAADVASVSQQSEALVICDSSAAGVSPIVGDLTGPPTINEASTKPAEDPTNDLQRPLDGVVTPVKPLTKRIPRSRPSSNIRENVPRCENRDGSPLKHITNSSDKSEMQRCDNPPVPCASSTAASIPLHEHSSITNGIIPITNQAQVGATMSTGSRKSKHNSLPAATVHLLSSSDHSDTSSSSSDDSDDESGASAATALKLFLPQHTEHSPHQSRSSYSPPKTSKHGIVYSNVVKGDFGDPAPWSAPIESILGPVPCDGIILAYSKGSLLPPAPHTPPGDPPLGRLDDSIHAQCEHELAERCAWSFPVVRGSKQYFSMAAQEHNILRGTDWYDDIIISCYMHLLHNAHSPRSQRLFGWIDSVLVNNILRRRMDEHFFPAEWSSCLKELREARFIIAPTNLHSHWVLVAFDKKTRSFVVGDSAVVSRSFNFARRLADPLLLFFRQHKVIPVLDGIDTWKYLGNPLPPQDTSYDCGPFVCAGAKLIWETGDISRKLSFTQKDVTAFRGQMLAELVIGKAVGFNPSVGIAATTVEHEQDRLKYSLSSSPSRSRASLSMPPPNRDIASSSQSSPSSQAVPVNRRLDFGSAVSAPNTPVPMKNKSKPLPSSPLKIATNIPLLRPSPASPAMPSSLPTAKENASPSTNRKVPSLRQPTTKQESSLTTESDSPPHLNQAQLNLLSSEMIDELDSLSGDKAESPISLVDDGDQGKRDNDSVGIDHSCDQVVDDYCTTAPNEDDTNSIRRIAKSQWTAVNTSTVNREPSPAFREVRWGIDPHSPTSKKHPFFKPATIKVAVKDTRPIDPNPEGLTPEERYAYENITPEEGRSMMTIPIHKFPMPEPPTTSSSSVDADKPIKQEPSADDNVLKSVPAENENYVVYQPKPRKAPKAPKTISSAWIVGVSKNWGRRKKAGPYEGVYRKQRKR</sequence>
<feature type="region of interest" description="Disordered" evidence="5">
    <location>
        <begin position="1294"/>
        <end position="1349"/>
    </location>
</feature>
<feature type="region of interest" description="Disordered" evidence="5">
    <location>
        <begin position="996"/>
        <end position="1130"/>
    </location>
</feature>
<dbReference type="VEuPathDB" id="FungiDB:AAP_04737"/>
<dbReference type="GO" id="GO:0006508">
    <property type="term" value="P:proteolysis"/>
    <property type="evidence" value="ECO:0007669"/>
    <property type="project" value="UniProtKB-KW"/>
</dbReference>
<feature type="compositionally biased region" description="Basic and acidic residues" evidence="5">
    <location>
        <begin position="545"/>
        <end position="556"/>
    </location>
</feature>
<protein>
    <submittedName>
        <fullName evidence="7">Peptidase C48, SUMO/Sentrin/Ubl1</fullName>
    </submittedName>
</protein>
<feature type="region of interest" description="Disordered" evidence="5">
    <location>
        <begin position="666"/>
        <end position="685"/>
    </location>
</feature>
<dbReference type="PROSITE" id="PS50600">
    <property type="entry name" value="ULP_PROTEASE"/>
    <property type="match status" value="1"/>
</dbReference>
<dbReference type="Pfam" id="PF12511">
    <property type="entry name" value="DUF3716"/>
    <property type="match status" value="1"/>
</dbReference>
<feature type="region of interest" description="Disordered" evidence="5">
    <location>
        <begin position="184"/>
        <end position="221"/>
    </location>
</feature>
<dbReference type="InterPro" id="IPR038765">
    <property type="entry name" value="Papain-like_cys_pep_sf"/>
</dbReference>
<feature type="compositionally biased region" description="Basic residues" evidence="5">
    <location>
        <begin position="413"/>
        <end position="442"/>
    </location>
</feature>
<feature type="compositionally biased region" description="Low complexity" evidence="5">
    <location>
        <begin position="1002"/>
        <end position="1015"/>
    </location>
</feature>
<keyword evidence="8" id="KW-1185">Reference proteome</keyword>
<feature type="compositionally biased region" description="Polar residues" evidence="5">
    <location>
        <begin position="1096"/>
        <end position="1130"/>
    </location>
</feature>
<dbReference type="GO" id="GO:0000338">
    <property type="term" value="P:protein deneddylation"/>
    <property type="evidence" value="ECO:0007669"/>
    <property type="project" value="TreeGrafter"/>
</dbReference>